<dbReference type="InterPro" id="IPR050469">
    <property type="entry name" value="Diguanylate_Cyclase"/>
</dbReference>
<dbReference type="Pfam" id="PF00990">
    <property type="entry name" value="GGDEF"/>
    <property type="match status" value="1"/>
</dbReference>
<dbReference type="Gene3D" id="3.30.70.270">
    <property type="match status" value="1"/>
</dbReference>
<evidence type="ECO:0000259" key="3">
    <source>
        <dbReference type="PROSITE" id="PS50887"/>
    </source>
</evidence>
<feature type="domain" description="GGDEF" evidence="3">
    <location>
        <begin position="6"/>
        <end position="137"/>
    </location>
</feature>
<sequence length="137" mass="15396">MKRDKSSLSLILMDIDHFKKVNDTYGHPCGDCVITQISETIENSLRSEDVIARWGGEEFIILLPNTDSTQVVILAERLRLTIKNQKFVCSEADLKVTVTLGLTTTNQHALSLDDLVEKADQALYIGKENGRDQYVIN</sequence>
<evidence type="ECO:0000256" key="2">
    <source>
        <dbReference type="ARBA" id="ARBA00034247"/>
    </source>
</evidence>
<dbReference type="EMBL" id="SPMZ01000082">
    <property type="protein sequence ID" value="NMQ21257.1"/>
    <property type="molecule type" value="Genomic_DNA"/>
</dbReference>
<dbReference type="CDD" id="cd01949">
    <property type="entry name" value="GGDEF"/>
    <property type="match status" value="1"/>
</dbReference>
<accession>A0ABX1TRH0</accession>
<dbReference type="InterPro" id="IPR029787">
    <property type="entry name" value="Nucleotide_cyclase"/>
</dbReference>
<comment type="catalytic activity">
    <reaction evidence="2">
        <text>2 GTP = 3',3'-c-di-GMP + 2 diphosphate</text>
        <dbReference type="Rhea" id="RHEA:24898"/>
        <dbReference type="ChEBI" id="CHEBI:33019"/>
        <dbReference type="ChEBI" id="CHEBI:37565"/>
        <dbReference type="ChEBI" id="CHEBI:58805"/>
        <dbReference type="EC" id="2.7.7.65"/>
    </reaction>
</comment>
<keyword evidence="5" id="KW-1185">Reference proteome</keyword>
<dbReference type="PANTHER" id="PTHR45138">
    <property type="entry name" value="REGULATORY COMPONENTS OF SENSORY TRANSDUCTION SYSTEM"/>
    <property type="match status" value="1"/>
</dbReference>
<comment type="caution">
    <text evidence="4">The sequence shown here is derived from an EMBL/GenBank/DDBJ whole genome shotgun (WGS) entry which is preliminary data.</text>
</comment>
<proteinExistence type="predicted"/>
<dbReference type="InterPro" id="IPR043128">
    <property type="entry name" value="Rev_trsase/Diguanyl_cyclase"/>
</dbReference>
<dbReference type="SMART" id="SM00267">
    <property type="entry name" value="GGDEF"/>
    <property type="match status" value="1"/>
</dbReference>
<dbReference type="NCBIfam" id="TIGR00254">
    <property type="entry name" value="GGDEF"/>
    <property type="match status" value="1"/>
</dbReference>
<evidence type="ECO:0000256" key="1">
    <source>
        <dbReference type="ARBA" id="ARBA00012528"/>
    </source>
</evidence>
<gene>
    <name evidence="4" type="ORF">E4P82_19870</name>
</gene>
<dbReference type="EC" id="2.7.7.65" evidence="1"/>
<protein>
    <recommendedName>
        <fullName evidence="1">diguanylate cyclase</fullName>
        <ecNumber evidence="1">2.7.7.65</ecNumber>
    </recommendedName>
</protein>
<evidence type="ECO:0000313" key="4">
    <source>
        <dbReference type="EMBL" id="NMQ21257.1"/>
    </source>
</evidence>
<dbReference type="SUPFAM" id="SSF55073">
    <property type="entry name" value="Nucleotide cyclase"/>
    <property type="match status" value="1"/>
</dbReference>
<evidence type="ECO:0000313" key="5">
    <source>
        <dbReference type="Proteomes" id="UP000760480"/>
    </source>
</evidence>
<dbReference type="InterPro" id="IPR000160">
    <property type="entry name" value="GGDEF_dom"/>
</dbReference>
<dbReference type="PANTHER" id="PTHR45138:SF9">
    <property type="entry name" value="DIGUANYLATE CYCLASE DGCM-RELATED"/>
    <property type="match status" value="1"/>
</dbReference>
<organism evidence="4 5">
    <name type="scientific">Candidatus Competibacter phosphatis</name>
    <dbReference type="NCBI Taxonomy" id="221280"/>
    <lineage>
        <taxon>Bacteria</taxon>
        <taxon>Pseudomonadati</taxon>
        <taxon>Pseudomonadota</taxon>
        <taxon>Gammaproteobacteria</taxon>
        <taxon>Candidatus Competibacteraceae</taxon>
        <taxon>Candidatus Competibacter</taxon>
    </lineage>
</organism>
<name>A0ABX1TRH0_9GAMM</name>
<dbReference type="PROSITE" id="PS50887">
    <property type="entry name" value="GGDEF"/>
    <property type="match status" value="1"/>
</dbReference>
<dbReference type="Proteomes" id="UP000760480">
    <property type="component" value="Unassembled WGS sequence"/>
</dbReference>
<reference evidence="4 5" key="1">
    <citation type="submission" date="2019-03" db="EMBL/GenBank/DDBJ databases">
        <title>Metabolic reconstructions from genomes of highly enriched 'Candidatus Accumulibacter' and 'Candidatus Competibacter' bioreactor populations.</title>
        <authorList>
            <person name="Annavajhala M.K."/>
            <person name="Welles L."/>
            <person name="Abbas B."/>
            <person name="Sorokin D."/>
            <person name="Park H."/>
            <person name="Van Loosdrecht M."/>
            <person name="Chandran K."/>
        </authorList>
    </citation>
    <scope>NUCLEOTIDE SEQUENCE [LARGE SCALE GENOMIC DNA]</scope>
    <source>
        <strain evidence="4 5">SBR_G</strain>
    </source>
</reference>